<dbReference type="GeneID" id="9945692"/>
<protein>
    <submittedName>
        <fullName evidence="1">Uncharacterized protein</fullName>
    </submittedName>
</protein>
<proteinExistence type="predicted"/>
<name>A0A1S0TU26_LOALO</name>
<dbReference type="EMBL" id="JH712602">
    <property type="protein sequence ID" value="EFO20223.1"/>
    <property type="molecule type" value="Genomic_DNA"/>
</dbReference>
<dbReference type="InParanoid" id="A0A1S0TU26"/>
<dbReference type="RefSeq" id="XP_003143848.1">
    <property type="nucleotide sequence ID" value="XM_003143800.1"/>
</dbReference>
<gene>
    <name evidence="1" type="ORF">LOAG_08268</name>
</gene>
<sequence>MIFSSAVNIVCMTSRIRVLKHFTSGLHYNTKLAGYASDELGLRMELILRICPGAVMYRTHLGAIMSNFDRDSKSNTYMRKQLEHVSGRTHDWPSSDYIENRLK</sequence>
<reference evidence="1" key="1">
    <citation type="submission" date="2012-04" db="EMBL/GenBank/DDBJ databases">
        <title>The Genome Sequence of Loa loa.</title>
        <authorList>
            <consortium name="The Broad Institute Genome Sequencing Platform"/>
            <consortium name="Broad Institute Genome Sequencing Center for Infectious Disease"/>
            <person name="Nutman T.B."/>
            <person name="Fink D.L."/>
            <person name="Russ C."/>
            <person name="Young S."/>
            <person name="Zeng Q."/>
            <person name="Gargeya S."/>
            <person name="Alvarado L."/>
            <person name="Berlin A."/>
            <person name="Chapman S.B."/>
            <person name="Chen Z."/>
            <person name="Freedman E."/>
            <person name="Gellesch M."/>
            <person name="Goldberg J."/>
            <person name="Griggs A."/>
            <person name="Gujja S."/>
            <person name="Heilman E.R."/>
            <person name="Heiman D."/>
            <person name="Howarth C."/>
            <person name="Mehta T."/>
            <person name="Neiman D."/>
            <person name="Pearson M."/>
            <person name="Roberts A."/>
            <person name="Saif S."/>
            <person name="Shea T."/>
            <person name="Shenoy N."/>
            <person name="Sisk P."/>
            <person name="Stolte C."/>
            <person name="Sykes S."/>
            <person name="White J."/>
            <person name="Yandava C."/>
            <person name="Haas B."/>
            <person name="Henn M.R."/>
            <person name="Nusbaum C."/>
            <person name="Birren B."/>
        </authorList>
    </citation>
    <scope>NUCLEOTIDE SEQUENCE [LARGE SCALE GENOMIC DNA]</scope>
</reference>
<evidence type="ECO:0000313" key="1">
    <source>
        <dbReference type="EMBL" id="EFO20223.1"/>
    </source>
</evidence>
<dbReference type="AlphaFoldDB" id="A0A1S0TU26"/>
<dbReference type="CTD" id="9945692"/>
<accession>A0A1S0TU26</accession>
<organism evidence="1">
    <name type="scientific">Loa loa</name>
    <name type="common">Eye worm</name>
    <name type="synonym">Filaria loa</name>
    <dbReference type="NCBI Taxonomy" id="7209"/>
    <lineage>
        <taxon>Eukaryota</taxon>
        <taxon>Metazoa</taxon>
        <taxon>Ecdysozoa</taxon>
        <taxon>Nematoda</taxon>
        <taxon>Chromadorea</taxon>
        <taxon>Rhabditida</taxon>
        <taxon>Spirurina</taxon>
        <taxon>Spiruromorpha</taxon>
        <taxon>Filarioidea</taxon>
        <taxon>Onchocercidae</taxon>
        <taxon>Loa</taxon>
    </lineage>
</organism>
<dbReference type="KEGG" id="loa:LOAG_08268"/>